<feature type="domain" description="Metallo-beta-lactamase" evidence="5">
    <location>
        <begin position="31"/>
        <end position="265"/>
    </location>
</feature>
<dbReference type="GO" id="GO:0008270">
    <property type="term" value="F:zinc ion binding"/>
    <property type="evidence" value="ECO:0007669"/>
    <property type="project" value="InterPro"/>
</dbReference>
<keyword evidence="4" id="KW-0862">Zinc</keyword>
<dbReference type="RefSeq" id="WP_012831422.1">
    <property type="nucleotide sequence ID" value="NC_013440.1"/>
</dbReference>
<dbReference type="OrthoDB" id="9802248at2"/>
<reference evidence="6 7" key="1">
    <citation type="journal article" date="2010" name="Stand. Genomic Sci.">
        <title>Complete genome sequence of Haliangium ochraceum type strain (SMP-2).</title>
        <authorList>
            <consortium name="US DOE Joint Genome Institute (JGI-PGF)"/>
            <person name="Ivanova N."/>
            <person name="Daum C."/>
            <person name="Lang E."/>
            <person name="Abt B."/>
            <person name="Kopitz M."/>
            <person name="Saunders E."/>
            <person name="Lapidus A."/>
            <person name="Lucas S."/>
            <person name="Glavina Del Rio T."/>
            <person name="Nolan M."/>
            <person name="Tice H."/>
            <person name="Copeland A."/>
            <person name="Cheng J.F."/>
            <person name="Chen F."/>
            <person name="Bruce D."/>
            <person name="Goodwin L."/>
            <person name="Pitluck S."/>
            <person name="Mavromatis K."/>
            <person name="Pati A."/>
            <person name="Mikhailova N."/>
            <person name="Chen A."/>
            <person name="Palaniappan K."/>
            <person name="Land M."/>
            <person name="Hauser L."/>
            <person name="Chang Y.J."/>
            <person name="Jeffries C.D."/>
            <person name="Detter J.C."/>
            <person name="Brettin T."/>
            <person name="Rohde M."/>
            <person name="Goker M."/>
            <person name="Bristow J."/>
            <person name="Markowitz V."/>
            <person name="Eisen J.A."/>
            <person name="Hugenholtz P."/>
            <person name="Kyrpides N.C."/>
            <person name="Klenk H.P."/>
        </authorList>
    </citation>
    <scope>NUCLEOTIDE SEQUENCE [LARGE SCALE GENOMIC DNA]</scope>
    <source>
        <strain evidence="7">DSM 14365 / CIP 107738 / JCM 11303 / AJ 13395 / SMP-2</strain>
    </source>
</reference>
<evidence type="ECO:0000256" key="2">
    <source>
        <dbReference type="ARBA" id="ARBA00022723"/>
    </source>
</evidence>
<dbReference type="GO" id="GO:0008800">
    <property type="term" value="F:beta-lactamase activity"/>
    <property type="evidence" value="ECO:0007669"/>
    <property type="project" value="InterPro"/>
</dbReference>
<keyword evidence="7" id="KW-1185">Reference proteome</keyword>
<evidence type="ECO:0000256" key="4">
    <source>
        <dbReference type="ARBA" id="ARBA00022833"/>
    </source>
</evidence>
<evidence type="ECO:0000256" key="3">
    <source>
        <dbReference type="ARBA" id="ARBA00022801"/>
    </source>
</evidence>
<dbReference type="EMBL" id="CP001804">
    <property type="protein sequence ID" value="ACY18830.1"/>
    <property type="molecule type" value="Genomic_DNA"/>
</dbReference>
<name>D0LP04_HALO1</name>
<sequence length="389" mass="42833">MIPFADALASLGLADTFDMLVVPSGYPSPKFVNLVVRRHGGRAYLFETSAARPDIAKSVADGLSEIGVERLDAVLVTHCHGDHGGGAGRLAERGYGAGEHAPVYLHSAGYRFLTHPAPAYLQETYELFLSRAHWGMLDYGAIPPAKMRAHPMRQQFAEYFARVPKSWLHFVDRGRLPDDIEAVFTPGHSHDCVLYFDPATGVAIPGDTILCTGTPEDPSSHSFVIPIFTSAGQMYSMAYERYLRTIAGLRQFFRTRPVRLVLPPHGRFAVTRPLDWVEFASAYFEGLYSAFRERFLPAHEGPFRVCDLTPFIPSAGAHRVSTPSHLGGMLCLLADEGWLAMEEDPDSRHLLFTVRALPPADYVTALVEDTSSPLDEYRAAPLSAPSVTS</sequence>
<gene>
    <name evidence="6" type="ordered locus">Hoch_6360</name>
</gene>
<organism evidence="6 7">
    <name type="scientific">Haliangium ochraceum (strain DSM 14365 / JCM 11303 / SMP-2)</name>
    <dbReference type="NCBI Taxonomy" id="502025"/>
    <lineage>
        <taxon>Bacteria</taxon>
        <taxon>Pseudomonadati</taxon>
        <taxon>Myxococcota</taxon>
        <taxon>Polyangia</taxon>
        <taxon>Haliangiales</taxon>
        <taxon>Kofleriaceae</taxon>
        <taxon>Haliangium</taxon>
    </lineage>
</organism>
<dbReference type="InterPro" id="IPR001018">
    <property type="entry name" value="Beta-lactamase_class-B_CS"/>
</dbReference>
<dbReference type="InterPro" id="IPR036866">
    <property type="entry name" value="RibonucZ/Hydroxyglut_hydro"/>
</dbReference>
<dbReference type="Proteomes" id="UP000001880">
    <property type="component" value="Chromosome"/>
</dbReference>
<comment type="cofactor">
    <cofactor evidence="1">
        <name>Zn(2+)</name>
        <dbReference type="ChEBI" id="CHEBI:29105"/>
    </cofactor>
</comment>
<dbReference type="Gene3D" id="3.60.15.10">
    <property type="entry name" value="Ribonuclease Z/Hydroxyacylglutathione hydrolase-like"/>
    <property type="match status" value="1"/>
</dbReference>
<dbReference type="PROSITE" id="PS00743">
    <property type="entry name" value="BETA_LACTAMASE_B_1"/>
    <property type="match status" value="1"/>
</dbReference>
<dbReference type="AlphaFoldDB" id="D0LP04"/>
<evidence type="ECO:0000256" key="1">
    <source>
        <dbReference type="ARBA" id="ARBA00001947"/>
    </source>
</evidence>
<dbReference type="GO" id="GO:0017001">
    <property type="term" value="P:antibiotic catabolic process"/>
    <property type="evidence" value="ECO:0007669"/>
    <property type="project" value="InterPro"/>
</dbReference>
<dbReference type="HOGENOM" id="CLU_709340_0_0_7"/>
<dbReference type="KEGG" id="hoh:Hoch_6360"/>
<dbReference type="Pfam" id="PF00753">
    <property type="entry name" value="Lactamase_B"/>
    <property type="match status" value="1"/>
</dbReference>
<accession>D0LP04</accession>
<dbReference type="eggNOG" id="COG0491">
    <property type="taxonomic scope" value="Bacteria"/>
</dbReference>
<dbReference type="SMART" id="SM00849">
    <property type="entry name" value="Lactamase_B"/>
    <property type="match status" value="1"/>
</dbReference>
<evidence type="ECO:0000259" key="5">
    <source>
        <dbReference type="SMART" id="SM00849"/>
    </source>
</evidence>
<keyword evidence="3" id="KW-0378">Hydrolase</keyword>
<dbReference type="SMR" id="D0LP04"/>
<proteinExistence type="predicted"/>
<protein>
    <submittedName>
        <fullName evidence="6">Beta-lactamase domain protein</fullName>
    </submittedName>
</protein>
<evidence type="ECO:0000313" key="7">
    <source>
        <dbReference type="Proteomes" id="UP000001880"/>
    </source>
</evidence>
<dbReference type="SUPFAM" id="SSF56281">
    <property type="entry name" value="Metallo-hydrolase/oxidoreductase"/>
    <property type="match status" value="1"/>
</dbReference>
<keyword evidence="2" id="KW-0479">Metal-binding</keyword>
<dbReference type="InterPro" id="IPR001279">
    <property type="entry name" value="Metallo-B-lactamas"/>
</dbReference>
<evidence type="ECO:0000313" key="6">
    <source>
        <dbReference type="EMBL" id="ACY18830.1"/>
    </source>
</evidence>